<dbReference type="EMBL" id="JAATNW010000002">
    <property type="protein sequence ID" value="NMH59080.1"/>
    <property type="molecule type" value="Genomic_DNA"/>
</dbReference>
<dbReference type="RefSeq" id="WP_169209657.1">
    <property type="nucleotide sequence ID" value="NZ_JAATNW010000002.1"/>
</dbReference>
<evidence type="ECO:0000313" key="8">
    <source>
        <dbReference type="EMBL" id="NMH59080.1"/>
    </source>
</evidence>
<keyword evidence="4 7" id="KW-0812">Transmembrane</keyword>
<evidence type="ECO:0000313" key="9">
    <source>
        <dbReference type="Proteomes" id="UP000709336"/>
    </source>
</evidence>
<sequence>METLVKMVDLPSDLWVYLVIDLGLALILLLLLKLMAGAFKKSTVTEELGVKDNFAFGISIAGGMLSLCIVLSSVVGRHVGMGYEEAALGMVTFGLVGIILVKFGRFAHDKLVLDRIDSQAMISDRSVSVALIDASSLIASAIILRSMMIWVDGSDANAIIAITTGFLVVLAVLLVLTRLIEKKYAKGNQNDSFQGALRKGQLALAIEHSGNLLGTATIVASAGSLLKYDPEGYVSNVSGWLAVSVVLTVSLMLLVSLSKQMILFGMDHRQEIDHQHNVGVACVAMTLSIGIALIVNGVLSFLG</sequence>
<name>A0ABX1R1L3_9ALTE</name>
<feature type="transmembrane region" description="Helical" evidence="7">
    <location>
        <begin position="86"/>
        <end position="106"/>
    </location>
</feature>
<organism evidence="8 9">
    <name type="scientific">Alteromonas ponticola</name>
    <dbReference type="NCBI Taxonomy" id="2720613"/>
    <lineage>
        <taxon>Bacteria</taxon>
        <taxon>Pseudomonadati</taxon>
        <taxon>Pseudomonadota</taxon>
        <taxon>Gammaproteobacteria</taxon>
        <taxon>Alteromonadales</taxon>
        <taxon>Alteromonadaceae</taxon>
        <taxon>Alteromonas/Salinimonas group</taxon>
        <taxon>Alteromonas</taxon>
    </lineage>
</organism>
<feature type="transmembrane region" description="Helical" evidence="7">
    <location>
        <begin position="14"/>
        <end position="32"/>
    </location>
</feature>
<feature type="transmembrane region" description="Helical" evidence="7">
    <location>
        <begin position="237"/>
        <end position="257"/>
    </location>
</feature>
<evidence type="ECO:0000256" key="5">
    <source>
        <dbReference type="ARBA" id="ARBA00022989"/>
    </source>
</evidence>
<evidence type="ECO:0000256" key="2">
    <source>
        <dbReference type="ARBA" id="ARBA00005779"/>
    </source>
</evidence>
<gene>
    <name evidence="8" type="ORF">HCJ96_03475</name>
</gene>
<proteinExistence type="inferred from homology"/>
<keyword evidence="9" id="KW-1185">Reference proteome</keyword>
<dbReference type="PANTHER" id="PTHR40043">
    <property type="entry name" value="UPF0719 INNER MEMBRANE PROTEIN YJFL"/>
    <property type="match status" value="1"/>
</dbReference>
<comment type="subcellular location">
    <subcellularLocation>
        <location evidence="1">Cell membrane</location>
        <topology evidence="1">Multi-pass membrane protein</topology>
    </subcellularLocation>
</comment>
<evidence type="ECO:0000256" key="7">
    <source>
        <dbReference type="SAM" id="Phobius"/>
    </source>
</evidence>
<feature type="transmembrane region" description="Helical" evidence="7">
    <location>
        <begin position="278"/>
        <end position="302"/>
    </location>
</feature>
<evidence type="ECO:0000256" key="4">
    <source>
        <dbReference type="ARBA" id="ARBA00022692"/>
    </source>
</evidence>
<comment type="caution">
    <text evidence="8">The sequence shown here is derived from an EMBL/GenBank/DDBJ whole genome shotgun (WGS) entry which is preliminary data.</text>
</comment>
<keyword evidence="5 7" id="KW-1133">Transmembrane helix</keyword>
<feature type="transmembrane region" description="Helical" evidence="7">
    <location>
        <begin position="156"/>
        <end position="180"/>
    </location>
</feature>
<evidence type="ECO:0000256" key="3">
    <source>
        <dbReference type="ARBA" id="ARBA00022475"/>
    </source>
</evidence>
<keyword evidence="3" id="KW-1003">Cell membrane</keyword>
<dbReference type="InterPro" id="IPR007140">
    <property type="entry name" value="DUF350"/>
</dbReference>
<dbReference type="Proteomes" id="UP000709336">
    <property type="component" value="Unassembled WGS sequence"/>
</dbReference>
<accession>A0ABX1R1L3</accession>
<feature type="transmembrane region" description="Helical" evidence="7">
    <location>
        <begin position="53"/>
        <end position="74"/>
    </location>
</feature>
<evidence type="ECO:0000256" key="6">
    <source>
        <dbReference type="ARBA" id="ARBA00023136"/>
    </source>
</evidence>
<feature type="transmembrane region" description="Helical" evidence="7">
    <location>
        <begin position="127"/>
        <end position="150"/>
    </location>
</feature>
<reference evidence="8 9" key="1">
    <citation type="submission" date="2020-03" db="EMBL/GenBank/DDBJ databases">
        <title>Alteromonas ponticola sp. nov., isolated from seawater.</title>
        <authorList>
            <person name="Yoon J.-H."/>
            <person name="Kim Y.-O."/>
        </authorList>
    </citation>
    <scope>NUCLEOTIDE SEQUENCE [LARGE SCALE GENOMIC DNA]</scope>
    <source>
        <strain evidence="8 9">MYP5</strain>
    </source>
</reference>
<evidence type="ECO:0000256" key="1">
    <source>
        <dbReference type="ARBA" id="ARBA00004651"/>
    </source>
</evidence>
<dbReference type="PANTHER" id="PTHR40043:SF1">
    <property type="entry name" value="UPF0719 INNER MEMBRANE PROTEIN YJFL"/>
    <property type="match status" value="1"/>
</dbReference>
<comment type="similarity">
    <text evidence="2">Belongs to the UPF0719 family.</text>
</comment>
<feature type="transmembrane region" description="Helical" evidence="7">
    <location>
        <begin position="201"/>
        <end position="225"/>
    </location>
</feature>
<keyword evidence="6 7" id="KW-0472">Membrane</keyword>
<dbReference type="Pfam" id="PF03994">
    <property type="entry name" value="DUF350"/>
    <property type="match status" value="2"/>
</dbReference>
<protein>
    <submittedName>
        <fullName evidence="8">DUF350 domain-containing protein</fullName>
    </submittedName>
</protein>